<sequence>MGEFYTAIGVKQESGPFCVIKQGERVFLARTEQLLWTTLQGQFLEKDEIYPEICSEKAGSCAKKAGEEEVSYCLRRLTNRRLVVKVMANGAEDAQKMLLKSSVVVPAAPVFEIAASAFFRRAFGEPGTVSSHDKLWRKQWEQRERSVLKMLGIFGDVSKYLEAIEGSQEALPKRLLKYWDVLEMYDRESFLRTLCRLHEQKMIGILTVQEKEV</sequence>
<accession>A0A9D2RAL7</accession>
<reference evidence="1" key="1">
    <citation type="journal article" date="2021" name="PeerJ">
        <title>Extensive microbial diversity within the chicken gut microbiome revealed by metagenomics and culture.</title>
        <authorList>
            <person name="Gilroy R."/>
            <person name="Ravi A."/>
            <person name="Getino M."/>
            <person name="Pursley I."/>
            <person name="Horton D.L."/>
            <person name="Alikhan N.F."/>
            <person name="Baker D."/>
            <person name="Gharbi K."/>
            <person name="Hall N."/>
            <person name="Watson M."/>
            <person name="Adriaenssens E.M."/>
            <person name="Foster-Nyarko E."/>
            <person name="Jarju S."/>
            <person name="Secka A."/>
            <person name="Antonio M."/>
            <person name="Oren A."/>
            <person name="Chaudhuri R.R."/>
            <person name="La Ragione R."/>
            <person name="Hildebrand F."/>
            <person name="Pallen M.J."/>
        </authorList>
    </citation>
    <scope>NUCLEOTIDE SEQUENCE</scope>
    <source>
        <strain evidence="1">ChiW19-6364</strain>
    </source>
</reference>
<proteinExistence type="predicted"/>
<evidence type="ECO:0000313" key="1">
    <source>
        <dbReference type="EMBL" id="HJD40439.1"/>
    </source>
</evidence>
<evidence type="ECO:0000313" key="2">
    <source>
        <dbReference type="Proteomes" id="UP000823850"/>
    </source>
</evidence>
<reference evidence="1" key="2">
    <citation type="submission" date="2021-04" db="EMBL/GenBank/DDBJ databases">
        <authorList>
            <person name="Gilroy R."/>
        </authorList>
    </citation>
    <scope>NUCLEOTIDE SEQUENCE</scope>
    <source>
        <strain evidence="1">ChiW19-6364</strain>
    </source>
</reference>
<name>A0A9D2RAL7_9FIRM</name>
<gene>
    <name evidence="1" type="ORF">H9913_10475</name>
</gene>
<dbReference type="AlphaFoldDB" id="A0A9D2RAL7"/>
<dbReference type="EMBL" id="DWUX01000188">
    <property type="protein sequence ID" value="HJD40439.1"/>
    <property type="molecule type" value="Genomic_DNA"/>
</dbReference>
<dbReference type="Proteomes" id="UP000823850">
    <property type="component" value="Unassembled WGS sequence"/>
</dbReference>
<comment type="caution">
    <text evidence="1">The sequence shown here is derived from an EMBL/GenBank/DDBJ whole genome shotgun (WGS) entry which is preliminary data.</text>
</comment>
<organism evidence="1 2">
    <name type="scientific">Candidatus Blautia stercoripullorum</name>
    <dbReference type="NCBI Taxonomy" id="2838502"/>
    <lineage>
        <taxon>Bacteria</taxon>
        <taxon>Bacillati</taxon>
        <taxon>Bacillota</taxon>
        <taxon>Clostridia</taxon>
        <taxon>Lachnospirales</taxon>
        <taxon>Lachnospiraceae</taxon>
        <taxon>Blautia</taxon>
    </lineage>
</organism>
<protein>
    <submittedName>
        <fullName evidence="1">Uncharacterized protein</fullName>
    </submittedName>
</protein>